<evidence type="ECO:0008006" key="4">
    <source>
        <dbReference type="Google" id="ProtNLM"/>
    </source>
</evidence>
<dbReference type="Pfam" id="PF10087">
    <property type="entry name" value="DUF2325"/>
    <property type="match status" value="1"/>
</dbReference>
<dbReference type="EMBL" id="SULG01000200">
    <property type="protein sequence ID" value="TLD39806.1"/>
    <property type="molecule type" value="Genomic_DNA"/>
</dbReference>
<evidence type="ECO:0000256" key="1">
    <source>
        <dbReference type="ARBA" id="ARBA00007189"/>
    </source>
</evidence>
<evidence type="ECO:0000313" key="3">
    <source>
        <dbReference type="Proteomes" id="UP000319783"/>
    </source>
</evidence>
<comment type="similarity">
    <text evidence="1">Belongs to the UPF0751 family.</text>
</comment>
<organism evidence="2 3">
    <name type="scientific">Candidatus Jettenia ecosi</name>
    <dbReference type="NCBI Taxonomy" id="2494326"/>
    <lineage>
        <taxon>Bacteria</taxon>
        <taxon>Pseudomonadati</taxon>
        <taxon>Planctomycetota</taxon>
        <taxon>Candidatus Brocadiia</taxon>
        <taxon>Candidatus Brocadiales</taxon>
        <taxon>Candidatus Brocadiaceae</taxon>
        <taxon>Candidatus Jettenia</taxon>
    </lineage>
</organism>
<proteinExistence type="inferred from homology"/>
<evidence type="ECO:0000313" key="2">
    <source>
        <dbReference type="EMBL" id="TLD39806.1"/>
    </source>
</evidence>
<gene>
    <name evidence="2" type="ORF">JETT_3933</name>
</gene>
<name>A0A533Q5J4_9BACT</name>
<comment type="caution">
    <text evidence="2">The sequence shown here is derived from an EMBL/GenBank/DDBJ whole genome shotgun (WGS) entry which is preliminary data.</text>
</comment>
<sequence length="104" mass="11641">MSVLIVGGDHLGSIPKELDRMGVNDVRHITGRSGQKVHGGIPETMDFIIVLYDFVNHNLSHKIKKIAESKGIPIVYAKRSWSSVHQKMKESQRQLKKIGLQALV</sequence>
<reference evidence="2 3" key="1">
    <citation type="submission" date="2019-04" db="EMBL/GenBank/DDBJ databases">
        <title>Genome of a novel bacterium Candidatus Jettenia ecosi reconstructed from metagenome of an anammox bioreactor.</title>
        <authorList>
            <person name="Mardanov A.V."/>
            <person name="Beletsky A.V."/>
            <person name="Ravin N.V."/>
            <person name="Botchkova E.A."/>
            <person name="Litti Y.V."/>
            <person name="Nozhevnikova A.N."/>
        </authorList>
    </citation>
    <scope>NUCLEOTIDE SEQUENCE [LARGE SCALE GENOMIC DNA]</scope>
    <source>
        <strain evidence="2">J2</strain>
    </source>
</reference>
<dbReference type="InterPro" id="IPR016772">
    <property type="entry name" value="UCP020408"/>
</dbReference>
<dbReference type="AlphaFoldDB" id="A0A533Q5J4"/>
<accession>A0A533Q5J4</accession>
<dbReference type="PIRSF" id="PIRSF020408">
    <property type="entry name" value="UCP020408"/>
    <property type="match status" value="1"/>
</dbReference>
<protein>
    <recommendedName>
        <fullName evidence="4">Dihydroorotate dehydrogenase</fullName>
    </recommendedName>
</protein>
<dbReference type="Proteomes" id="UP000319783">
    <property type="component" value="Unassembled WGS sequence"/>
</dbReference>